<evidence type="ECO:0000313" key="4">
    <source>
        <dbReference type="Proteomes" id="UP000054560"/>
    </source>
</evidence>
<dbReference type="GO" id="GO:0005524">
    <property type="term" value="F:ATP binding"/>
    <property type="evidence" value="ECO:0007669"/>
    <property type="project" value="UniProtKB-UniRule"/>
</dbReference>
<dbReference type="PANTHER" id="PTHR11947:SF3">
    <property type="entry name" value="[PYRUVATE DEHYDROGENASE (ACETYL-TRANSFERRING)] KINASE, MITOCHONDRIAL"/>
    <property type="match status" value="1"/>
</dbReference>
<dbReference type="OrthoDB" id="241648at2759"/>
<feature type="domain" description="Histidine kinase/HSP90-like ATPase" evidence="2">
    <location>
        <begin position="15"/>
        <end position="86"/>
    </location>
</feature>
<evidence type="ECO:0000313" key="3">
    <source>
        <dbReference type="EMBL" id="KNC71034.1"/>
    </source>
</evidence>
<comment type="similarity">
    <text evidence="1">Belongs to the PDK/BCKDK protein kinase family.</text>
</comment>
<accession>A0A0L0F332</accession>
<dbReference type="GeneID" id="25916936"/>
<organism evidence="3 4">
    <name type="scientific">Sphaeroforma arctica JP610</name>
    <dbReference type="NCBI Taxonomy" id="667725"/>
    <lineage>
        <taxon>Eukaryota</taxon>
        <taxon>Ichthyosporea</taxon>
        <taxon>Ichthyophonida</taxon>
        <taxon>Sphaeroforma</taxon>
    </lineage>
</organism>
<dbReference type="GO" id="GO:0005759">
    <property type="term" value="C:mitochondrial matrix"/>
    <property type="evidence" value="ECO:0007669"/>
    <property type="project" value="UniProtKB-SubCell"/>
</dbReference>
<dbReference type="EMBL" id="KQ249665">
    <property type="protein sequence ID" value="KNC71034.1"/>
    <property type="molecule type" value="Genomic_DNA"/>
</dbReference>
<dbReference type="eggNOG" id="KOG0787">
    <property type="taxonomic scope" value="Eukaryota"/>
</dbReference>
<feature type="non-terminal residue" evidence="3">
    <location>
        <position position="87"/>
    </location>
</feature>
<dbReference type="GO" id="GO:0004740">
    <property type="term" value="F:pyruvate dehydrogenase (acetyl-transferring) kinase activity"/>
    <property type="evidence" value="ECO:0007669"/>
    <property type="project" value="TreeGrafter"/>
</dbReference>
<dbReference type="STRING" id="667725.A0A0L0F332"/>
<evidence type="ECO:0000259" key="2">
    <source>
        <dbReference type="Pfam" id="PF02518"/>
    </source>
</evidence>
<dbReference type="Gene3D" id="3.30.565.10">
    <property type="entry name" value="Histidine kinase-like ATPase, C-terminal domain"/>
    <property type="match status" value="1"/>
</dbReference>
<dbReference type="GO" id="GO:0010906">
    <property type="term" value="P:regulation of glucose metabolic process"/>
    <property type="evidence" value="ECO:0007669"/>
    <property type="project" value="TreeGrafter"/>
</dbReference>
<dbReference type="SUPFAM" id="SSF55874">
    <property type="entry name" value="ATPase domain of HSP90 chaperone/DNA topoisomerase II/histidine kinase"/>
    <property type="match status" value="1"/>
</dbReference>
<dbReference type="RefSeq" id="XP_014144936.1">
    <property type="nucleotide sequence ID" value="XM_014289461.1"/>
</dbReference>
<dbReference type="EC" id="2.7.11.-" evidence="1"/>
<dbReference type="AlphaFoldDB" id="A0A0L0F332"/>
<sequence>MRAVVEQYSDSDQIPPIRIVLVRGDEDLTIKIADEGGGIPRSDMPHVFTYLYTTAKLPDSLSEDAYNTDINHAPLAGFGYGLPLSRL</sequence>
<keyword evidence="1" id="KW-0418">Kinase</keyword>
<gene>
    <name evidence="3" type="ORF">SARC_16432</name>
</gene>
<reference evidence="3 4" key="1">
    <citation type="submission" date="2011-02" db="EMBL/GenBank/DDBJ databases">
        <title>The Genome Sequence of Sphaeroforma arctica JP610.</title>
        <authorList>
            <consortium name="The Broad Institute Genome Sequencing Platform"/>
            <person name="Russ C."/>
            <person name="Cuomo C."/>
            <person name="Young S.K."/>
            <person name="Zeng Q."/>
            <person name="Gargeya S."/>
            <person name="Alvarado L."/>
            <person name="Berlin A."/>
            <person name="Chapman S.B."/>
            <person name="Chen Z."/>
            <person name="Freedman E."/>
            <person name="Gellesch M."/>
            <person name="Goldberg J."/>
            <person name="Griggs A."/>
            <person name="Gujja S."/>
            <person name="Heilman E."/>
            <person name="Heiman D."/>
            <person name="Howarth C."/>
            <person name="Mehta T."/>
            <person name="Neiman D."/>
            <person name="Pearson M."/>
            <person name="Roberts A."/>
            <person name="Saif S."/>
            <person name="Shea T."/>
            <person name="Shenoy N."/>
            <person name="Sisk P."/>
            <person name="Stolte C."/>
            <person name="Sykes S."/>
            <person name="White J."/>
            <person name="Yandava C."/>
            <person name="Burger G."/>
            <person name="Gray M.W."/>
            <person name="Holland P.W.H."/>
            <person name="King N."/>
            <person name="Lang F.B.F."/>
            <person name="Roger A.J."/>
            <person name="Ruiz-Trillo I."/>
            <person name="Haas B."/>
            <person name="Nusbaum C."/>
            <person name="Birren B."/>
        </authorList>
    </citation>
    <scope>NUCLEOTIDE SEQUENCE [LARGE SCALE GENOMIC DNA]</scope>
    <source>
        <strain evidence="3 4">JP610</strain>
    </source>
</reference>
<dbReference type="Pfam" id="PF02518">
    <property type="entry name" value="HATPase_c"/>
    <property type="match status" value="1"/>
</dbReference>
<dbReference type="Proteomes" id="UP000054560">
    <property type="component" value="Unassembled WGS sequence"/>
</dbReference>
<name>A0A0L0F332_9EUKA</name>
<comment type="subcellular location">
    <subcellularLocation>
        <location evidence="1">Mitochondrion matrix</location>
    </subcellularLocation>
</comment>
<keyword evidence="1" id="KW-0808">Transferase</keyword>
<dbReference type="InterPro" id="IPR003594">
    <property type="entry name" value="HATPase_dom"/>
</dbReference>
<dbReference type="PANTHER" id="PTHR11947">
    <property type="entry name" value="PYRUVATE DEHYDROGENASE KINASE"/>
    <property type="match status" value="1"/>
</dbReference>
<proteinExistence type="inferred from homology"/>
<keyword evidence="1" id="KW-0496">Mitochondrion</keyword>
<dbReference type="InterPro" id="IPR039028">
    <property type="entry name" value="BCKD/PDK"/>
</dbReference>
<keyword evidence="4" id="KW-1185">Reference proteome</keyword>
<keyword evidence="1" id="KW-0547">Nucleotide-binding</keyword>
<protein>
    <recommendedName>
        <fullName evidence="1">Protein-serine/threonine kinase</fullName>
        <ecNumber evidence="1">2.7.11.-</ecNumber>
    </recommendedName>
</protein>
<dbReference type="InterPro" id="IPR036890">
    <property type="entry name" value="HATPase_C_sf"/>
</dbReference>
<evidence type="ECO:0000256" key="1">
    <source>
        <dbReference type="RuleBase" id="RU366032"/>
    </source>
</evidence>
<keyword evidence="1" id="KW-0067">ATP-binding</keyword>